<dbReference type="SUPFAM" id="SSF53686">
    <property type="entry name" value="Tryptophan synthase beta subunit-like PLP-dependent enzymes"/>
    <property type="match status" value="1"/>
</dbReference>
<protein>
    <submittedName>
        <fullName evidence="5">Threonine dehydratase</fullName>
    </submittedName>
</protein>
<keyword evidence="6" id="KW-1185">Reference proteome</keyword>
<sequence length="325" mass="33796">MPSLSEIEEAAREVARAFGPTPQQEWPMLSEVVGTTSWLKHENHTPVGAFKIRGGLAYVAGLVDSGALERAGGGTRGLVCATRGNHGQSLAYAAARHGLELTIVVPHGNSREKNAAMNALGARLIEHGDDFQASLEHAADLATDRDLHLVPSYDRGLVAGVATYGLELMRAVPDLDAVYVPIGLGSGICGLLAARDALDRDVEIVGVVSAHAPAYAESLASGQAVSAPVSTALADGMACRTPNAQAFAVMRAKVRRIVRVTDEQVAEAMRVIFATTHNVAEGAGAAAVAAVLADRDRVRGRTVAAVLSGGNVDSDVFARVLAGRE</sequence>
<dbReference type="PANTHER" id="PTHR48078:SF7">
    <property type="entry name" value="BLL6502 PROTEIN"/>
    <property type="match status" value="1"/>
</dbReference>
<dbReference type="GO" id="GO:0006567">
    <property type="term" value="P:L-threonine catabolic process"/>
    <property type="evidence" value="ECO:0007669"/>
    <property type="project" value="TreeGrafter"/>
</dbReference>
<keyword evidence="3" id="KW-0456">Lyase</keyword>
<comment type="cofactor">
    <cofactor evidence="1">
        <name>pyridoxal 5'-phosphate</name>
        <dbReference type="ChEBI" id="CHEBI:597326"/>
    </cofactor>
</comment>
<dbReference type="InterPro" id="IPR001926">
    <property type="entry name" value="TrpB-like_PALP"/>
</dbReference>
<evidence type="ECO:0000313" key="6">
    <source>
        <dbReference type="Proteomes" id="UP000230842"/>
    </source>
</evidence>
<dbReference type="InterPro" id="IPR036052">
    <property type="entry name" value="TrpB-like_PALP_sf"/>
</dbReference>
<dbReference type="GO" id="GO:0030170">
    <property type="term" value="F:pyridoxal phosphate binding"/>
    <property type="evidence" value="ECO:0007669"/>
    <property type="project" value="InterPro"/>
</dbReference>
<name>A0A2M9B658_9ACTN</name>
<keyword evidence="2" id="KW-0663">Pyridoxal phosphate</keyword>
<dbReference type="Gene3D" id="3.40.50.1100">
    <property type="match status" value="2"/>
</dbReference>
<dbReference type="GO" id="GO:0004794">
    <property type="term" value="F:threonine deaminase activity"/>
    <property type="evidence" value="ECO:0007669"/>
    <property type="project" value="TreeGrafter"/>
</dbReference>
<dbReference type="EMBL" id="PGEZ01000002">
    <property type="protein sequence ID" value="PJJ53424.1"/>
    <property type="molecule type" value="Genomic_DNA"/>
</dbReference>
<evidence type="ECO:0000256" key="2">
    <source>
        <dbReference type="ARBA" id="ARBA00022898"/>
    </source>
</evidence>
<dbReference type="InterPro" id="IPR050147">
    <property type="entry name" value="Ser/Thr_Dehydratase"/>
</dbReference>
<dbReference type="GO" id="GO:0006565">
    <property type="term" value="P:L-serine catabolic process"/>
    <property type="evidence" value="ECO:0007669"/>
    <property type="project" value="TreeGrafter"/>
</dbReference>
<dbReference type="PROSITE" id="PS00165">
    <property type="entry name" value="DEHYDRATASE_SER_THR"/>
    <property type="match status" value="1"/>
</dbReference>
<dbReference type="AlphaFoldDB" id="A0A2M9B658"/>
<dbReference type="PANTHER" id="PTHR48078">
    <property type="entry name" value="THREONINE DEHYDRATASE, MITOCHONDRIAL-RELATED"/>
    <property type="match status" value="1"/>
</dbReference>
<dbReference type="GO" id="GO:0009097">
    <property type="term" value="P:isoleucine biosynthetic process"/>
    <property type="evidence" value="ECO:0007669"/>
    <property type="project" value="TreeGrafter"/>
</dbReference>
<accession>A0A2M9B658</accession>
<dbReference type="InterPro" id="IPR000634">
    <property type="entry name" value="Ser/Thr_deHydtase_PyrdxlP-BS"/>
</dbReference>
<dbReference type="GO" id="GO:0003941">
    <property type="term" value="F:L-serine ammonia-lyase activity"/>
    <property type="evidence" value="ECO:0007669"/>
    <property type="project" value="TreeGrafter"/>
</dbReference>
<dbReference type="Pfam" id="PF00291">
    <property type="entry name" value="PALP"/>
    <property type="match status" value="1"/>
</dbReference>
<organism evidence="5 6">
    <name type="scientific">Mumia flava</name>
    <dbReference type="NCBI Taxonomy" id="1348852"/>
    <lineage>
        <taxon>Bacteria</taxon>
        <taxon>Bacillati</taxon>
        <taxon>Actinomycetota</taxon>
        <taxon>Actinomycetes</taxon>
        <taxon>Propionibacteriales</taxon>
        <taxon>Nocardioidaceae</taxon>
        <taxon>Mumia</taxon>
    </lineage>
</organism>
<evidence type="ECO:0000256" key="1">
    <source>
        <dbReference type="ARBA" id="ARBA00001933"/>
    </source>
</evidence>
<gene>
    <name evidence="5" type="ORF">CLV56_2913</name>
</gene>
<comment type="caution">
    <text evidence="5">The sequence shown here is derived from an EMBL/GenBank/DDBJ whole genome shotgun (WGS) entry which is preliminary data.</text>
</comment>
<proteinExistence type="predicted"/>
<evidence type="ECO:0000259" key="4">
    <source>
        <dbReference type="Pfam" id="PF00291"/>
    </source>
</evidence>
<dbReference type="OrthoDB" id="9811476at2"/>
<dbReference type="Proteomes" id="UP000230842">
    <property type="component" value="Unassembled WGS sequence"/>
</dbReference>
<evidence type="ECO:0000313" key="5">
    <source>
        <dbReference type="EMBL" id="PJJ53424.1"/>
    </source>
</evidence>
<feature type="domain" description="Tryptophan synthase beta chain-like PALP" evidence="4">
    <location>
        <begin position="16"/>
        <end position="309"/>
    </location>
</feature>
<evidence type="ECO:0000256" key="3">
    <source>
        <dbReference type="ARBA" id="ARBA00023239"/>
    </source>
</evidence>
<dbReference type="NCBIfam" id="NF004771">
    <property type="entry name" value="PRK06110.1"/>
    <property type="match status" value="1"/>
</dbReference>
<reference evidence="5 6" key="1">
    <citation type="submission" date="2017-11" db="EMBL/GenBank/DDBJ databases">
        <title>Genomic Encyclopedia of Archaeal and Bacterial Type Strains, Phase II (KMG-II): From Individual Species to Whole Genera.</title>
        <authorList>
            <person name="Goeker M."/>
        </authorList>
    </citation>
    <scope>NUCLEOTIDE SEQUENCE [LARGE SCALE GENOMIC DNA]</scope>
    <source>
        <strain evidence="5 6">DSM 27763</strain>
    </source>
</reference>
<dbReference type="CDD" id="cd01562">
    <property type="entry name" value="Thr-dehyd"/>
    <property type="match status" value="1"/>
</dbReference>